<feature type="signal peptide" evidence="1">
    <location>
        <begin position="1"/>
        <end position="19"/>
    </location>
</feature>
<dbReference type="EMBL" id="JABKKE010000014">
    <property type="protein sequence ID" value="NPE14468.1"/>
    <property type="molecule type" value="Genomic_DNA"/>
</dbReference>
<protein>
    <recommendedName>
        <fullName evidence="4">Outer membrane protein beta-barrel domain-containing protein</fullName>
    </recommendedName>
</protein>
<organism evidence="2 3">
    <name type="scientific">Xylanibacter rodentium</name>
    <dbReference type="NCBI Taxonomy" id="2736289"/>
    <lineage>
        <taxon>Bacteria</taxon>
        <taxon>Pseudomonadati</taxon>
        <taxon>Bacteroidota</taxon>
        <taxon>Bacteroidia</taxon>
        <taxon>Bacteroidales</taxon>
        <taxon>Prevotellaceae</taxon>
        <taxon>Xylanibacter</taxon>
    </lineage>
</organism>
<dbReference type="RefSeq" id="WP_172177844.1">
    <property type="nucleotide sequence ID" value="NZ_CASGIA010000044.1"/>
</dbReference>
<evidence type="ECO:0000313" key="2">
    <source>
        <dbReference type="EMBL" id="NPE14468.1"/>
    </source>
</evidence>
<sequence length="290" mass="31794">MRKLLLALCAAATAVAAGAVEAGDTTVVYQGKTFVLGTDSSETKVAVYESHGAEMKKTHESSYVDGREIEQVYITSPFLPQKRSPRRYRDHIPEFYYGMAPLAGSVGGFNGGSRLHTNAGKSYEWGLTLFGMGIPFNHAHTFGVTTALSWGYARHNFDKGYAMFNVDGRTELLPLADDEGAEKSYMSYWYLRVPVIFDWQKRINANEVYAGLGLSLEYRSDEHSRFKGGKSGTITPAGDINMNHVGLNLEAHVGYGGLVIGLRTALTPLLNTSSAPRCYPVSMTVGLKLW</sequence>
<keyword evidence="3" id="KW-1185">Reference proteome</keyword>
<evidence type="ECO:0000256" key="1">
    <source>
        <dbReference type="SAM" id="SignalP"/>
    </source>
</evidence>
<feature type="chain" id="PRO_5045421960" description="Outer membrane protein beta-barrel domain-containing protein" evidence="1">
    <location>
        <begin position="20"/>
        <end position="290"/>
    </location>
</feature>
<comment type="caution">
    <text evidence="2">The sequence shown here is derived from an EMBL/GenBank/DDBJ whole genome shotgun (WGS) entry which is preliminary data.</text>
</comment>
<accession>A0ABX2AX29</accession>
<gene>
    <name evidence="2" type="ORF">HPS55_09055</name>
</gene>
<name>A0ABX2AX29_9BACT</name>
<proteinExistence type="predicted"/>
<evidence type="ECO:0008006" key="4">
    <source>
        <dbReference type="Google" id="ProtNLM"/>
    </source>
</evidence>
<keyword evidence="1" id="KW-0732">Signal</keyword>
<dbReference type="Proteomes" id="UP001193734">
    <property type="component" value="Unassembled WGS sequence"/>
</dbReference>
<evidence type="ECO:0000313" key="3">
    <source>
        <dbReference type="Proteomes" id="UP001193734"/>
    </source>
</evidence>
<dbReference type="GeneID" id="82157911"/>
<reference evidence="2 3" key="1">
    <citation type="submission" date="2020-05" db="EMBL/GenBank/DDBJ databases">
        <title>Distinct polysaccharide utilization as determinants for interspecies competition between intestinal Prevotella spp.</title>
        <authorList>
            <person name="Galvez E.J.C."/>
            <person name="Iljazovic A."/>
            <person name="Strowig T."/>
        </authorList>
    </citation>
    <scope>NUCLEOTIDE SEQUENCE [LARGE SCALE GENOMIC DNA]</scope>
    <source>
        <strain evidence="2 3">PROD</strain>
    </source>
</reference>